<dbReference type="Proteomes" id="UP000504636">
    <property type="component" value="Unplaced"/>
</dbReference>
<feature type="region of interest" description="Disordered" evidence="2">
    <location>
        <begin position="520"/>
        <end position="545"/>
    </location>
</feature>
<dbReference type="AlphaFoldDB" id="A0A6A6YU58"/>
<feature type="compositionally biased region" description="Low complexity" evidence="2">
    <location>
        <begin position="246"/>
        <end position="260"/>
    </location>
</feature>
<dbReference type="OrthoDB" id="10554140at2759"/>
<feature type="compositionally biased region" description="Basic and acidic residues" evidence="2">
    <location>
        <begin position="670"/>
        <end position="687"/>
    </location>
</feature>
<evidence type="ECO:0000313" key="4">
    <source>
        <dbReference type="Proteomes" id="UP000504636"/>
    </source>
</evidence>
<evidence type="ECO:0000256" key="2">
    <source>
        <dbReference type="SAM" id="MobiDB-lite"/>
    </source>
</evidence>
<feature type="compositionally biased region" description="Polar residues" evidence="2">
    <location>
        <begin position="220"/>
        <end position="229"/>
    </location>
</feature>
<proteinExistence type="predicted"/>
<feature type="region of interest" description="Disordered" evidence="2">
    <location>
        <begin position="643"/>
        <end position="687"/>
    </location>
</feature>
<evidence type="ECO:0000256" key="1">
    <source>
        <dbReference type="SAM" id="Coils"/>
    </source>
</evidence>
<feature type="coiled-coil region" evidence="1">
    <location>
        <begin position="353"/>
        <end position="390"/>
    </location>
</feature>
<feature type="compositionally biased region" description="Low complexity" evidence="2">
    <location>
        <begin position="175"/>
        <end position="217"/>
    </location>
</feature>
<dbReference type="EMBL" id="MU003698">
    <property type="protein sequence ID" value="KAF2811564.1"/>
    <property type="molecule type" value="Genomic_DNA"/>
</dbReference>
<name>A0A6A6YU58_9PEZI</name>
<feature type="compositionally biased region" description="Acidic residues" evidence="2">
    <location>
        <begin position="657"/>
        <end position="669"/>
    </location>
</feature>
<keyword evidence="4" id="KW-1185">Reference proteome</keyword>
<dbReference type="RefSeq" id="XP_033578528.1">
    <property type="nucleotide sequence ID" value="XM_033725343.1"/>
</dbReference>
<reference evidence="3 5" key="1">
    <citation type="journal article" date="2020" name="Stud. Mycol.">
        <title>101 Dothideomycetes genomes: a test case for predicting lifestyles and emergence of pathogens.</title>
        <authorList>
            <person name="Haridas S."/>
            <person name="Albert R."/>
            <person name="Binder M."/>
            <person name="Bloem J."/>
            <person name="Labutti K."/>
            <person name="Salamov A."/>
            <person name="Andreopoulos B."/>
            <person name="Baker S."/>
            <person name="Barry K."/>
            <person name="Bills G."/>
            <person name="Bluhm B."/>
            <person name="Cannon C."/>
            <person name="Castanera R."/>
            <person name="Culley D."/>
            <person name="Daum C."/>
            <person name="Ezra D."/>
            <person name="Gonzalez J."/>
            <person name="Henrissat B."/>
            <person name="Kuo A."/>
            <person name="Liang C."/>
            <person name="Lipzen A."/>
            <person name="Lutzoni F."/>
            <person name="Magnuson J."/>
            <person name="Mondo S."/>
            <person name="Nolan M."/>
            <person name="Ohm R."/>
            <person name="Pangilinan J."/>
            <person name="Park H.-J."/>
            <person name="Ramirez L."/>
            <person name="Alfaro M."/>
            <person name="Sun H."/>
            <person name="Tritt A."/>
            <person name="Yoshinaga Y."/>
            <person name="Zwiers L.-H."/>
            <person name="Turgeon B."/>
            <person name="Goodwin S."/>
            <person name="Spatafora J."/>
            <person name="Crous P."/>
            <person name="Grigoriev I."/>
        </authorList>
    </citation>
    <scope>NUCLEOTIDE SEQUENCE</scope>
    <source>
        <strain evidence="3 5">CBS 304.34</strain>
    </source>
</reference>
<evidence type="ECO:0000313" key="5">
    <source>
        <dbReference type="RefSeq" id="XP_033578528.1"/>
    </source>
</evidence>
<reference evidence="5" key="2">
    <citation type="submission" date="2020-04" db="EMBL/GenBank/DDBJ databases">
        <authorList>
            <consortium name="NCBI Genome Project"/>
        </authorList>
    </citation>
    <scope>NUCLEOTIDE SEQUENCE</scope>
    <source>
        <strain evidence="5">CBS 304.34</strain>
    </source>
</reference>
<evidence type="ECO:0000313" key="3">
    <source>
        <dbReference type="EMBL" id="KAF2811564.1"/>
    </source>
</evidence>
<protein>
    <submittedName>
        <fullName evidence="3 5">Uncharacterized protein</fullName>
    </submittedName>
</protein>
<reference evidence="5" key="3">
    <citation type="submission" date="2025-04" db="UniProtKB">
        <authorList>
            <consortium name="RefSeq"/>
        </authorList>
    </citation>
    <scope>IDENTIFICATION</scope>
    <source>
        <strain evidence="5">CBS 304.34</strain>
    </source>
</reference>
<keyword evidence="1" id="KW-0175">Coiled coil</keyword>
<feature type="region of interest" description="Disordered" evidence="2">
    <location>
        <begin position="168"/>
        <end position="266"/>
    </location>
</feature>
<dbReference type="GeneID" id="54466236"/>
<sequence length="687" mass="76668">MRPFSNDYNLRDAINSTCPTTTASGPRLRFADIPALSSDPNVLMPPFYSSQVIVHRAMVDSRAPCHPTEVQLPSVTSKDPTERLKAMLGVGESLESRVRRQLRASVTPTPEKLEDRLLRQLRASVPLPPEKLEVRLGHQLRASAASSSPSPNRPLSLWNLNKTVSDSGFHQWPHSSSTTRPSSIQSRPVSPGHSSDTASSASSLGSWSSVSRRSSPVIHQASSMSASKSTLDRSIDPSIIGIGNVRPRPTIETPPSSISSDNPHTGPSCNECDTFQEEFDKAKKEASAALVTQAKYESLQDRFIEALKETRGALVAKSKSEETLRVKAIEEEQEDALHARFVKLPKPGAPIGLRELRGHYSRLRKEKDELKKENDELKKQLGHCEKARDKFAKDYEQSVHEKHHIIHQANAQTEMFSESSAEALNVLMLSACETRVYRTLLADRNEQLEQKTEEAELWKQFVDDFLGFLDVAKEELGPDSDYMQNTLAEEKDKRDTVDYLKEIDEKAAAPVSTFIQFGLGFPSTPSHDPGDDPDPNGGSDDFDDPLALRSGIGYCQDADDIREDLKEAERVREHLRLLHSNKERLASEILSGGHKPNQRHSTEEVVKYLDETLRRMELAVSKIANPALYKDYEQINYKKVCETSEMTEGDGTAQEEHPEEEGDVEEAEDPGNREAAEEGEESDRQEL</sequence>
<accession>A0A6A6YU58</accession>
<organism evidence="3">
    <name type="scientific">Mytilinidion resinicola</name>
    <dbReference type="NCBI Taxonomy" id="574789"/>
    <lineage>
        <taxon>Eukaryota</taxon>
        <taxon>Fungi</taxon>
        <taxon>Dikarya</taxon>
        <taxon>Ascomycota</taxon>
        <taxon>Pezizomycotina</taxon>
        <taxon>Dothideomycetes</taxon>
        <taxon>Pleosporomycetidae</taxon>
        <taxon>Mytilinidiales</taxon>
        <taxon>Mytilinidiaceae</taxon>
        <taxon>Mytilinidion</taxon>
    </lineage>
</organism>
<gene>
    <name evidence="3 5" type="ORF">BDZ99DRAFT_518825</name>
</gene>